<dbReference type="BioCyc" id="JESP1508404:G14D9-12897-MONOMER"/>
<evidence type="ECO:0000256" key="8">
    <source>
        <dbReference type="ARBA" id="ARBA00022741"/>
    </source>
</evidence>
<dbReference type="HOGENOM" id="CLU_020211_11_2_9"/>
<feature type="transmembrane region" description="Helical" evidence="14">
    <location>
        <begin position="12"/>
        <end position="36"/>
    </location>
</feature>
<dbReference type="GO" id="GO:0005524">
    <property type="term" value="F:ATP binding"/>
    <property type="evidence" value="ECO:0007669"/>
    <property type="project" value="UniProtKB-KW"/>
</dbReference>
<keyword evidence="17" id="KW-1185">Reference proteome</keyword>
<evidence type="ECO:0000313" key="17">
    <source>
        <dbReference type="Proteomes" id="UP000031449"/>
    </source>
</evidence>
<dbReference type="EMBL" id="CP009416">
    <property type="protein sequence ID" value="AJD92933.1"/>
    <property type="molecule type" value="Genomic_DNA"/>
</dbReference>
<evidence type="ECO:0000259" key="15">
    <source>
        <dbReference type="PROSITE" id="PS50109"/>
    </source>
</evidence>
<evidence type="ECO:0000313" key="16">
    <source>
        <dbReference type="EMBL" id="AJD92933.1"/>
    </source>
</evidence>
<dbReference type="Pfam" id="PF17203">
    <property type="entry name" value="sCache_3_2"/>
    <property type="match status" value="1"/>
</dbReference>
<dbReference type="InterPro" id="IPR035965">
    <property type="entry name" value="PAS-like_dom_sf"/>
</dbReference>
<keyword evidence="12" id="KW-0902">Two-component regulatory system</keyword>
<dbReference type="EC" id="2.7.13.3" evidence="3"/>
<dbReference type="PANTHER" id="PTHR43547:SF10">
    <property type="entry name" value="SENSOR HISTIDINE KINASE DCUS"/>
    <property type="match status" value="1"/>
</dbReference>
<organism evidence="16 17">
    <name type="scientific">Jeotgalibacillus malaysiensis</name>
    <dbReference type="NCBI Taxonomy" id="1508404"/>
    <lineage>
        <taxon>Bacteria</taxon>
        <taxon>Bacillati</taxon>
        <taxon>Bacillota</taxon>
        <taxon>Bacilli</taxon>
        <taxon>Bacillales</taxon>
        <taxon>Caryophanaceae</taxon>
        <taxon>Jeotgalibacillus</taxon>
    </lineage>
</organism>
<evidence type="ECO:0000256" key="6">
    <source>
        <dbReference type="ARBA" id="ARBA00022679"/>
    </source>
</evidence>
<reference evidence="16 17" key="1">
    <citation type="submission" date="2014-08" db="EMBL/GenBank/DDBJ databases">
        <title>Complete genome of a marine bacteria Jeotgalibacillus malaysiensis.</title>
        <authorList>
            <person name="Yaakop A.S."/>
            <person name="Chan K.-G."/>
            <person name="Goh K.M."/>
        </authorList>
    </citation>
    <scope>NUCLEOTIDE SEQUENCE [LARGE SCALE GENOMIC DNA]</scope>
    <source>
        <strain evidence="16 17">D5</strain>
    </source>
</reference>
<dbReference type="PRINTS" id="PR00344">
    <property type="entry name" value="BCTRLSENSOR"/>
</dbReference>
<dbReference type="NCBIfam" id="TIGR00229">
    <property type="entry name" value="sensory_box"/>
    <property type="match status" value="1"/>
</dbReference>
<keyword evidence="8" id="KW-0547">Nucleotide-binding</keyword>
<evidence type="ECO:0000256" key="5">
    <source>
        <dbReference type="ARBA" id="ARBA00022553"/>
    </source>
</evidence>
<keyword evidence="13 14" id="KW-0472">Membrane</keyword>
<sequence length="535" mass="59020">MSEYNMKKPKLSLSTTIIFFVLLVVFLSLLITDLLITRNTSNEIQEQLEEKALIVSRTVAESQVVKSELLTDEIEGTIQDYANSILEASDMLFIVVMDTDGIRQSHPNADIIGEQFVGGDEERVLNGEEYVSVSEGTLGFSVRAFTPIYDDNGSQIGAVSTGISLSAVEATLSQNHRNILLGSLIGSLVGILGAILLARYIKRSLFGLEPAEIARIYEERNRMFQSVKEGIVAVDADGRLTLVNKSAKDIFMKAGIDDDDPIGKHVTDYLPDSRLKRVLETGESEVDEEQELNGTTIIVNRVPLVVGGQVAGAISTFRDKTEVNRLAEQLTGVRLYADSLRAQSHEFKNKLHVLLGMVEMGSYEEVKQYLKQLSAHQVHETESVTNKIKDPVLAGFMIGKLSYAREQQVELTLQCETEIPPFRSAMVTHELVTIIGNLLDNAIESLQDRPKRKVDIAFSYIDELLSICVKDTGKGMDEALKSMIFTKGISTKGYNRGYGLHLVHASVKALDGSIEIDSEPDRGTVVHVILPLEMG</sequence>
<dbReference type="AlphaFoldDB" id="A0A0B5AWH3"/>
<dbReference type="SUPFAM" id="SSF55785">
    <property type="entry name" value="PYP-like sensor domain (PAS domain)"/>
    <property type="match status" value="1"/>
</dbReference>
<evidence type="ECO:0000256" key="9">
    <source>
        <dbReference type="ARBA" id="ARBA00022777"/>
    </source>
</evidence>
<dbReference type="SUPFAM" id="SSF103190">
    <property type="entry name" value="Sensory domain-like"/>
    <property type="match status" value="1"/>
</dbReference>
<evidence type="ECO:0000256" key="10">
    <source>
        <dbReference type="ARBA" id="ARBA00022840"/>
    </source>
</evidence>
<accession>A0A0B5AWH3</accession>
<dbReference type="GO" id="GO:0006355">
    <property type="term" value="P:regulation of DNA-templated transcription"/>
    <property type="evidence" value="ECO:0007669"/>
    <property type="project" value="InterPro"/>
</dbReference>
<evidence type="ECO:0000256" key="1">
    <source>
        <dbReference type="ARBA" id="ARBA00000085"/>
    </source>
</evidence>
<keyword evidence="9 16" id="KW-0418">Kinase</keyword>
<keyword evidence="4" id="KW-1003">Cell membrane</keyword>
<comment type="catalytic activity">
    <reaction evidence="1">
        <text>ATP + protein L-histidine = ADP + protein N-phospho-L-histidine.</text>
        <dbReference type="EC" id="2.7.13.3"/>
    </reaction>
</comment>
<dbReference type="PROSITE" id="PS50109">
    <property type="entry name" value="HIS_KIN"/>
    <property type="match status" value="1"/>
</dbReference>
<dbReference type="Proteomes" id="UP000031449">
    <property type="component" value="Chromosome"/>
</dbReference>
<dbReference type="Pfam" id="PF02518">
    <property type="entry name" value="HATPase_c"/>
    <property type="match status" value="1"/>
</dbReference>
<dbReference type="InterPro" id="IPR000014">
    <property type="entry name" value="PAS"/>
</dbReference>
<dbReference type="InterPro" id="IPR004358">
    <property type="entry name" value="Sig_transdc_His_kin-like_C"/>
</dbReference>
<evidence type="ECO:0000256" key="13">
    <source>
        <dbReference type="ARBA" id="ARBA00023136"/>
    </source>
</evidence>
<dbReference type="GO" id="GO:0000155">
    <property type="term" value="F:phosphorelay sensor kinase activity"/>
    <property type="evidence" value="ECO:0007669"/>
    <property type="project" value="TreeGrafter"/>
</dbReference>
<dbReference type="SMART" id="SM00091">
    <property type="entry name" value="PAS"/>
    <property type="match status" value="1"/>
</dbReference>
<dbReference type="InterPro" id="IPR003594">
    <property type="entry name" value="HATPase_dom"/>
</dbReference>
<keyword evidence="6 16" id="KW-0808">Transferase</keyword>
<dbReference type="CDD" id="cd00130">
    <property type="entry name" value="PAS"/>
    <property type="match status" value="1"/>
</dbReference>
<dbReference type="PANTHER" id="PTHR43547">
    <property type="entry name" value="TWO-COMPONENT HISTIDINE KINASE"/>
    <property type="match status" value="1"/>
</dbReference>
<dbReference type="InterPro" id="IPR039506">
    <property type="entry name" value="SPOB_a"/>
</dbReference>
<dbReference type="Pfam" id="PF14689">
    <property type="entry name" value="SPOB_a"/>
    <property type="match status" value="1"/>
</dbReference>
<comment type="subcellular location">
    <subcellularLocation>
        <location evidence="2">Cell membrane</location>
        <topology evidence="2">Multi-pass membrane protein</topology>
    </subcellularLocation>
</comment>
<name>A0A0B5AWH3_9BACL</name>
<evidence type="ECO:0000256" key="2">
    <source>
        <dbReference type="ARBA" id="ARBA00004651"/>
    </source>
</evidence>
<evidence type="ECO:0000256" key="3">
    <source>
        <dbReference type="ARBA" id="ARBA00012438"/>
    </source>
</evidence>
<keyword evidence="10" id="KW-0067">ATP-binding</keyword>
<dbReference type="InterPro" id="IPR033463">
    <property type="entry name" value="sCache_3"/>
</dbReference>
<proteinExistence type="predicted"/>
<evidence type="ECO:0000256" key="14">
    <source>
        <dbReference type="SAM" id="Phobius"/>
    </source>
</evidence>
<keyword evidence="5" id="KW-0597">Phosphoprotein</keyword>
<feature type="domain" description="Histidine kinase" evidence="15">
    <location>
        <begin position="342"/>
        <end position="534"/>
    </location>
</feature>
<dbReference type="Gene3D" id="3.30.450.20">
    <property type="entry name" value="PAS domain"/>
    <property type="match status" value="2"/>
</dbReference>
<dbReference type="SMART" id="SM00387">
    <property type="entry name" value="HATPase_c"/>
    <property type="match status" value="1"/>
</dbReference>
<dbReference type="Gene3D" id="3.30.565.10">
    <property type="entry name" value="Histidine kinase-like ATPase, C-terminal domain"/>
    <property type="match status" value="1"/>
</dbReference>
<gene>
    <name evidence="16" type="ORF">JMA_36160</name>
</gene>
<dbReference type="Pfam" id="PF00989">
    <property type="entry name" value="PAS"/>
    <property type="match status" value="1"/>
</dbReference>
<dbReference type="SUPFAM" id="SSF55874">
    <property type="entry name" value="ATPase domain of HSP90 chaperone/DNA topoisomerase II/histidine kinase"/>
    <property type="match status" value="1"/>
</dbReference>
<dbReference type="InterPro" id="IPR029151">
    <property type="entry name" value="Sensor-like_sf"/>
</dbReference>
<evidence type="ECO:0000256" key="7">
    <source>
        <dbReference type="ARBA" id="ARBA00022692"/>
    </source>
</evidence>
<keyword evidence="11 14" id="KW-1133">Transmembrane helix</keyword>
<keyword evidence="7 14" id="KW-0812">Transmembrane</keyword>
<dbReference type="FunFam" id="3.30.450.20:FF:000018">
    <property type="entry name" value="Sensor histidine kinase DcuS"/>
    <property type="match status" value="1"/>
</dbReference>
<dbReference type="InterPro" id="IPR005467">
    <property type="entry name" value="His_kinase_dom"/>
</dbReference>
<dbReference type="InterPro" id="IPR013767">
    <property type="entry name" value="PAS_fold"/>
</dbReference>
<dbReference type="NCBIfam" id="NF008298">
    <property type="entry name" value="PRK11086.1"/>
    <property type="match status" value="1"/>
</dbReference>
<evidence type="ECO:0000256" key="4">
    <source>
        <dbReference type="ARBA" id="ARBA00022475"/>
    </source>
</evidence>
<dbReference type="InterPro" id="IPR036890">
    <property type="entry name" value="HATPase_C_sf"/>
</dbReference>
<feature type="transmembrane region" description="Helical" evidence="14">
    <location>
        <begin position="179"/>
        <end position="198"/>
    </location>
</feature>
<protein>
    <recommendedName>
        <fullName evidence="3">histidine kinase</fullName>
        <ecNumber evidence="3">2.7.13.3</ecNumber>
    </recommendedName>
</protein>
<evidence type="ECO:0000256" key="12">
    <source>
        <dbReference type="ARBA" id="ARBA00023012"/>
    </source>
</evidence>
<dbReference type="KEGG" id="jeo:JMA_36160"/>
<dbReference type="Gene3D" id="1.10.287.130">
    <property type="match status" value="1"/>
</dbReference>
<dbReference type="STRING" id="1508404.JMA_36160"/>
<dbReference type="GO" id="GO:0005886">
    <property type="term" value="C:plasma membrane"/>
    <property type="evidence" value="ECO:0007669"/>
    <property type="project" value="UniProtKB-SubCell"/>
</dbReference>
<evidence type="ECO:0000256" key="11">
    <source>
        <dbReference type="ARBA" id="ARBA00022989"/>
    </source>
</evidence>